<dbReference type="GO" id="GO:0006629">
    <property type="term" value="P:lipid metabolic process"/>
    <property type="evidence" value="ECO:0007669"/>
    <property type="project" value="InterPro"/>
</dbReference>
<name>A0A0L8FVW5_OCTBM</name>
<dbReference type="InterPro" id="IPR000909">
    <property type="entry name" value="PLipase_C_PInositol-sp_X_dom"/>
</dbReference>
<reference evidence="2" key="1">
    <citation type="submission" date="2015-07" db="EMBL/GenBank/DDBJ databases">
        <title>MeaNS - Measles Nucleotide Surveillance Program.</title>
        <authorList>
            <person name="Tran T."/>
            <person name="Druce J."/>
        </authorList>
    </citation>
    <scope>NUCLEOTIDE SEQUENCE</scope>
    <source>
        <strain evidence="2">UCB-OBI-ISO-001</strain>
        <tissue evidence="2">Gonad</tissue>
    </source>
</reference>
<dbReference type="KEGG" id="obi:106880803"/>
<dbReference type="Pfam" id="PF00388">
    <property type="entry name" value="PI-PLC-X"/>
    <property type="match status" value="1"/>
</dbReference>
<dbReference type="AlphaFoldDB" id="A0A0L8FVW5"/>
<dbReference type="PANTHER" id="PTHR13593">
    <property type="match status" value="1"/>
</dbReference>
<sequence length="284" mass="32996">MLNFPSRYNTDWMSTLSDQTSLAHLTVPGTHNTMAHYGGDMAECQHWLLYSQLQAGIRFLDIRCRHYRNGLPIHHGIKYQHADFPMVLREIVRFLIDYPTEIIIMRIKKEFQSAENSRPFEETFQASIQQYIRDGRIWSCFSSIPILGDIRGKIVILQDFRGSAYGLDYNGDMFSIEDHWKVPTILDLHIGHKWQHVKRKLDASGEDEGSSVIYITYTSGTSFWAWPKAVANRLNPRLQEYLQGKKPKKRFGIICMDFPTITLIESIIRCNFQSELNSQPTCTK</sequence>
<dbReference type="STRING" id="37653.A0A0L8FVW5"/>
<dbReference type="Gene3D" id="3.20.20.190">
    <property type="entry name" value="Phosphatidylinositol (PI) phosphodiesterase"/>
    <property type="match status" value="1"/>
</dbReference>
<organism evidence="2">
    <name type="scientific">Octopus bimaculoides</name>
    <name type="common">California two-spotted octopus</name>
    <dbReference type="NCBI Taxonomy" id="37653"/>
    <lineage>
        <taxon>Eukaryota</taxon>
        <taxon>Metazoa</taxon>
        <taxon>Spiralia</taxon>
        <taxon>Lophotrochozoa</taxon>
        <taxon>Mollusca</taxon>
        <taxon>Cephalopoda</taxon>
        <taxon>Coleoidea</taxon>
        <taxon>Octopodiformes</taxon>
        <taxon>Octopoda</taxon>
        <taxon>Incirrata</taxon>
        <taxon>Octopodidae</taxon>
        <taxon>Octopus</taxon>
    </lineage>
</organism>
<dbReference type="InterPro" id="IPR017946">
    <property type="entry name" value="PLC-like_Pdiesterase_TIM-brl"/>
</dbReference>
<dbReference type="PANTHER" id="PTHR13593:SF113">
    <property type="entry name" value="SI:DKEY-266F7.9"/>
    <property type="match status" value="1"/>
</dbReference>
<dbReference type="OMA" id="DLGMRYD"/>
<protein>
    <recommendedName>
        <fullName evidence="1">Phosphatidylinositol-specific phospholipase C X domain-containing protein</fullName>
    </recommendedName>
</protein>
<proteinExistence type="predicted"/>
<dbReference type="OrthoDB" id="1046782at2759"/>
<dbReference type="SUPFAM" id="SSF51695">
    <property type="entry name" value="PLC-like phosphodiesterases"/>
    <property type="match status" value="1"/>
</dbReference>
<dbReference type="EMBL" id="KQ425894">
    <property type="protein sequence ID" value="KOF68851.1"/>
    <property type="molecule type" value="Genomic_DNA"/>
</dbReference>
<gene>
    <name evidence="2" type="ORF">OCBIM_22006361mg</name>
</gene>
<dbReference type="SMART" id="SM00148">
    <property type="entry name" value="PLCXc"/>
    <property type="match status" value="1"/>
</dbReference>
<dbReference type="InterPro" id="IPR051057">
    <property type="entry name" value="PI-PLC_domain"/>
</dbReference>
<dbReference type="PROSITE" id="PS50007">
    <property type="entry name" value="PIPLC_X_DOMAIN"/>
    <property type="match status" value="1"/>
</dbReference>
<feature type="domain" description="Phosphatidylinositol-specific phospholipase C X" evidence="1">
    <location>
        <begin position="17"/>
        <end position="159"/>
    </location>
</feature>
<dbReference type="GO" id="GO:0008081">
    <property type="term" value="F:phosphoric diester hydrolase activity"/>
    <property type="evidence" value="ECO:0007669"/>
    <property type="project" value="InterPro"/>
</dbReference>
<evidence type="ECO:0000313" key="2">
    <source>
        <dbReference type="EMBL" id="KOF68851.1"/>
    </source>
</evidence>
<dbReference type="CDD" id="cd08586">
    <property type="entry name" value="PI-PLCc_BcPLC_like"/>
    <property type="match status" value="1"/>
</dbReference>
<accession>A0A0L8FVW5</accession>
<evidence type="ECO:0000259" key="1">
    <source>
        <dbReference type="SMART" id="SM00148"/>
    </source>
</evidence>